<dbReference type="Pfam" id="PF04970">
    <property type="entry name" value="LRAT"/>
    <property type="match status" value="1"/>
</dbReference>
<dbReference type="Pfam" id="PF04012">
    <property type="entry name" value="PspA_IM30"/>
    <property type="match status" value="1"/>
</dbReference>
<proteinExistence type="inferred from homology"/>
<comment type="caution">
    <text evidence="3">The sequence shown here is derived from an EMBL/GenBank/DDBJ whole genome shotgun (WGS) entry which is preliminary data.</text>
</comment>
<comment type="similarity">
    <text evidence="1">Belongs to the PspA/Vipp/IM30 family.</text>
</comment>
<dbReference type="PANTHER" id="PTHR46137:SF3">
    <property type="entry name" value="OS05G0310600 PROTEIN"/>
    <property type="match status" value="1"/>
</dbReference>
<organism evidence="3 4">
    <name type="scientific">Neosynechococcus sphagnicola sy1</name>
    <dbReference type="NCBI Taxonomy" id="1497020"/>
    <lineage>
        <taxon>Bacteria</taxon>
        <taxon>Bacillati</taxon>
        <taxon>Cyanobacteriota</taxon>
        <taxon>Cyanophyceae</taxon>
        <taxon>Neosynechococcales</taxon>
        <taxon>Neosynechococcaceae</taxon>
        <taxon>Neosynechococcus</taxon>
    </lineage>
</organism>
<dbReference type="Proteomes" id="UP000030170">
    <property type="component" value="Unassembled WGS sequence"/>
</dbReference>
<dbReference type="PROSITE" id="PS51934">
    <property type="entry name" value="LRAT"/>
    <property type="match status" value="1"/>
</dbReference>
<gene>
    <name evidence="3" type="ORF">DO97_02195</name>
</gene>
<name>A0A098TLG3_9CYAN</name>
<dbReference type="InterPro" id="IPR007053">
    <property type="entry name" value="LRAT_dom"/>
</dbReference>
<dbReference type="OrthoDB" id="9812095at2"/>
<evidence type="ECO:0000259" key="2">
    <source>
        <dbReference type="PROSITE" id="PS51934"/>
    </source>
</evidence>
<evidence type="ECO:0000256" key="1">
    <source>
        <dbReference type="ARBA" id="ARBA00043985"/>
    </source>
</evidence>
<evidence type="ECO:0000313" key="4">
    <source>
        <dbReference type="Proteomes" id="UP000030170"/>
    </source>
</evidence>
<accession>A0A098TLG3</accession>
<evidence type="ECO:0000313" key="3">
    <source>
        <dbReference type="EMBL" id="KGF73155.1"/>
    </source>
</evidence>
<protein>
    <submittedName>
        <fullName evidence="3">NC domain-containing protein</fullName>
    </submittedName>
</protein>
<sequence>MMRGDQIYVMREWLNFQEVYQHHGIDCGDGTVIHYRKPSETIECTSLETFALGGSIYIKPYATCFLPEVVVHRAQSRLGEQQYNLLSNNCEHFATWCKTGVNYSDQIQDFMPYLGAIAPRQLSEPIAQALRTSSPAEATRLLNQALADVKQVWDDLQPKYHQAREDMTTWERVAFEALKQGREDLARAAIERKLSAKTQATQLQAKLEQMASLTETLLENHRARA</sequence>
<keyword evidence="4" id="KW-1185">Reference proteome</keyword>
<dbReference type="InterPro" id="IPR007157">
    <property type="entry name" value="PspA_VIPP1"/>
</dbReference>
<reference evidence="3 4" key="1">
    <citation type="journal article" date="2014" name="Mol. Ecol.">
        <title>Evolution of Synechococcus.</title>
        <authorList>
            <person name="Dvorak P."/>
            <person name="Casamatta D."/>
            <person name="Hasler P."/>
            <person name="Poulickova A."/>
            <person name="Ondrej V."/>
            <person name="Sanges R."/>
        </authorList>
    </citation>
    <scope>NUCLEOTIDE SEQUENCE [LARGE SCALE GENOMIC DNA]</scope>
    <source>
        <strain evidence="3 4">CAUP A 1101</strain>
    </source>
</reference>
<dbReference type="EMBL" id="JJML01000015">
    <property type="protein sequence ID" value="KGF73155.1"/>
    <property type="molecule type" value="Genomic_DNA"/>
</dbReference>
<dbReference type="PANTHER" id="PTHR46137">
    <property type="entry name" value="OS05G0310600 PROTEIN"/>
    <property type="match status" value="1"/>
</dbReference>
<dbReference type="STRING" id="1497020.DO97_02195"/>
<dbReference type="AlphaFoldDB" id="A0A098TLG3"/>
<feature type="domain" description="LRAT" evidence="2">
    <location>
        <begin position="12"/>
        <end position="106"/>
    </location>
</feature>
<dbReference type="Gene3D" id="3.90.1720.10">
    <property type="entry name" value="endopeptidase domain like (from Nostoc punctiforme)"/>
    <property type="match status" value="1"/>
</dbReference>